<evidence type="ECO:0000313" key="2">
    <source>
        <dbReference type="EMBL" id="KIK95390.1"/>
    </source>
</evidence>
<dbReference type="Proteomes" id="UP000054538">
    <property type="component" value="Unassembled WGS sequence"/>
</dbReference>
<dbReference type="OrthoDB" id="19619at2759"/>
<evidence type="ECO:0000256" key="1">
    <source>
        <dbReference type="SAM" id="MobiDB-lite"/>
    </source>
</evidence>
<dbReference type="InParanoid" id="A0A0D0E921"/>
<gene>
    <name evidence="2" type="ORF">PAXRUDRAFT_827050</name>
</gene>
<accession>A0A0D0E921</accession>
<dbReference type="HOGENOM" id="CLU_056049_0_0_1"/>
<proteinExistence type="predicted"/>
<feature type="region of interest" description="Disordered" evidence="1">
    <location>
        <begin position="31"/>
        <end position="84"/>
    </location>
</feature>
<dbReference type="AlphaFoldDB" id="A0A0D0E921"/>
<feature type="compositionally biased region" description="Polar residues" evidence="1">
    <location>
        <begin position="36"/>
        <end position="62"/>
    </location>
</feature>
<feature type="compositionally biased region" description="Basic and acidic residues" evidence="1">
    <location>
        <begin position="64"/>
        <end position="74"/>
    </location>
</feature>
<dbReference type="EMBL" id="KN825044">
    <property type="protein sequence ID" value="KIK95390.1"/>
    <property type="molecule type" value="Genomic_DNA"/>
</dbReference>
<sequence>MATLVLTTCRSRVFQAHVWPTVCYRSYASAVKTKQKPNTSQGPPSQSPRNANASRAVKSTSAPAKDKPKPRETKSNTSSGTPEIDMDAQLQQLENMKRLPKVVSTTDVWGSELANLDVEIPYNLRLMFKSLRLEPKFTRRKFTDVWFAIKHNTRNWMKNSFSMFTIARANAFPGLDIKPGFSTWRRIADVQSNSRDSLLAPFRRVALDTYCKVNVAVVRANENTMKEVTSGHFQDKTLKAMRRRDKSQFWTWDIVSDVSESALFPSTKGRRAPTPVDVVSIRAAEVYLAKEEPVQGNRLVIQALVKFDTTHKIGIVDKRGQPVNSELTSPRRVVQYLLLEKVGWYDTPWRVKDQMYKA</sequence>
<name>A0A0D0E921_9AGAM</name>
<reference evidence="3" key="2">
    <citation type="submission" date="2015-01" db="EMBL/GenBank/DDBJ databases">
        <title>Evolutionary Origins and Diversification of the Mycorrhizal Mutualists.</title>
        <authorList>
            <consortium name="DOE Joint Genome Institute"/>
            <consortium name="Mycorrhizal Genomics Consortium"/>
            <person name="Kohler A."/>
            <person name="Kuo A."/>
            <person name="Nagy L.G."/>
            <person name="Floudas D."/>
            <person name="Copeland A."/>
            <person name="Barry K.W."/>
            <person name="Cichocki N."/>
            <person name="Veneault-Fourrey C."/>
            <person name="LaButti K."/>
            <person name="Lindquist E.A."/>
            <person name="Lipzen A."/>
            <person name="Lundell T."/>
            <person name="Morin E."/>
            <person name="Murat C."/>
            <person name="Riley R."/>
            <person name="Ohm R."/>
            <person name="Sun H."/>
            <person name="Tunlid A."/>
            <person name="Henrissat B."/>
            <person name="Grigoriev I.V."/>
            <person name="Hibbett D.S."/>
            <person name="Martin F."/>
        </authorList>
    </citation>
    <scope>NUCLEOTIDE SEQUENCE [LARGE SCALE GENOMIC DNA]</scope>
    <source>
        <strain evidence="3">Ve08.2h10</strain>
    </source>
</reference>
<evidence type="ECO:0000313" key="3">
    <source>
        <dbReference type="Proteomes" id="UP000054538"/>
    </source>
</evidence>
<protein>
    <submittedName>
        <fullName evidence="2">Unplaced genomic scaffold scaffold_222, whole genome shotgun sequence</fullName>
    </submittedName>
</protein>
<organism evidence="2 3">
    <name type="scientific">Paxillus rubicundulus Ve08.2h10</name>
    <dbReference type="NCBI Taxonomy" id="930991"/>
    <lineage>
        <taxon>Eukaryota</taxon>
        <taxon>Fungi</taxon>
        <taxon>Dikarya</taxon>
        <taxon>Basidiomycota</taxon>
        <taxon>Agaricomycotina</taxon>
        <taxon>Agaricomycetes</taxon>
        <taxon>Agaricomycetidae</taxon>
        <taxon>Boletales</taxon>
        <taxon>Paxilineae</taxon>
        <taxon>Paxillaceae</taxon>
        <taxon>Paxillus</taxon>
    </lineage>
</organism>
<dbReference type="Gene3D" id="3.10.450.240">
    <property type="match status" value="1"/>
</dbReference>
<keyword evidence="3" id="KW-1185">Reference proteome</keyword>
<dbReference type="STRING" id="930991.A0A0D0E921"/>
<reference evidence="2 3" key="1">
    <citation type="submission" date="2014-04" db="EMBL/GenBank/DDBJ databases">
        <authorList>
            <consortium name="DOE Joint Genome Institute"/>
            <person name="Kuo A."/>
            <person name="Kohler A."/>
            <person name="Jargeat P."/>
            <person name="Nagy L.G."/>
            <person name="Floudas D."/>
            <person name="Copeland A."/>
            <person name="Barry K.W."/>
            <person name="Cichocki N."/>
            <person name="Veneault-Fourrey C."/>
            <person name="LaButti K."/>
            <person name="Lindquist E.A."/>
            <person name="Lipzen A."/>
            <person name="Lundell T."/>
            <person name="Morin E."/>
            <person name="Murat C."/>
            <person name="Sun H."/>
            <person name="Tunlid A."/>
            <person name="Henrissat B."/>
            <person name="Grigoriev I.V."/>
            <person name="Hibbett D.S."/>
            <person name="Martin F."/>
            <person name="Nordberg H.P."/>
            <person name="Cantor M.N."/>
            <person name="Hua S.X."/>
        </authorList>
    </citation>
    <scope>NUCLEOTIDE SEQUENCE [LARGE SCALE GENOMIC DNA]</scope>
    <source>
        <strain evidence="2 3">Ve08.2h10</strain>
    </source>
</reference>